<protein>
    <submittedName>
        <fullName evidence="1">DUF2478 domain-containing protein</fullName>
    </submittedName>
</protein>
<dbReference type="InterPro" id="IPR018912">
    <property type="entry name" value="DUF2478"/>
</dbReference>
<accession>A0A934SDB9</accession>
<dbReference type="RefSeq" id="WP_200684868.1">
    <property type="nucleotide sequence ID" value="NZ_JAEPRQ010000002.1"/>
</dbReference>
<evidence type="ECO:0000313" key="1">
    <source>
        <dbReference type="EMBL" id="MBK4215618.1"/>
    </source>
</evidence>
<dbReference type="Pfam" id="PF10649">
    <property type="entry name" value="DUF2478"/>
    <property type="match status" value="1"/>
</dbReference>
<dbReference type="AlphaFoldDB" id="A0A934SDB9"/>
<gene>
    <name evidence="1" type="ORF">JJJ17_06750</name>
</gene>
<name>A0A934SDB9_9RHOB</name>
<keyword evidence="2" id="KW-1185">Reference proteome</keyword>
<organism evidence="1 2">
    <name type="scientific">Paracoccus caeni</name>
    <dbReference type="NCBI Taxonomy" id="657651"/>
    <lineage>
        <taxon>Bacteria</taxon>
        <taxon>Pseudomonadati</taxon>
        <taxon>Pseudomonadota</taxon>
        <taxon>Alphaproteobacteria</taxon>
        <taxon>Rhodobacterales</taxon>
        <taxon>Paracoccaceae</taxon>
        <taxon>Paracoccus</taxon>
    </lineage>
</organism>
<evidence type="ECO:0000313" key="2">
    <source>
        <dbReference type="Proteomes" id="UP000640485"/>
    </source>
</evidence>
<proteinExistence type="predicted"/>
<sequence>MDIRYVCSDEEHKTDAVLSAVAARAGALGIALAGTVQPVDADSPPEKCNIILGLLPDFERRSISFDLQPGMTGCRLNAEALEAAVMVVHQRLPAAQALVVNKFGKQEAAGRGLVNAIGEACERGLPVLVGVSPEWRQAFLTFAGGKAEAMPADEDAILEWLRAALADAAA</sequence>
<reference evidence="1" key="1">
    <citation type="submission" date="2021-01" db="EMBL/GenBank/DDBJ databases">
        <title>Paracoccus amoyensis sp. nov., isolated from the surface seawater along the coast of Xiamen Island, China.</title>
        <authorList>
            <person name="Lyu L."/>
        </authorList>
    </citation>
    <scope>NUCLEOTIDE SEQUENCE</scope>
    <source>
        <strain evidence="1">MJ17</strain>
    </source>
</reference>
<dbReference type="Proteomes" id="UP000640485">
    <property type="component" value="Unassembled WGS sequence"/>
</dbReference>
<comment type="caution">
    <text evidence="1">The sequence shown here is derived from an EMBL/GenBank/DDBJ whole genome shotgun (WGS) entry which is preliminary data.</text>
</comment>
<dbReference type="EMBL" id="JAEPRQ010000002">
    <property type="protein sequence ID" value="MBK4215618.1"/>
    <property type="molecule type" value="Genomic_DNA"/>
</dbReference>